<evidence type="ECO:0000313" key="2">
    <source>
        <dbReference type="Proteomes" id="UP000053989"/>
    </source>
</evidence>
<accession>A0A0C3DFJ1</accession>
<dbReference type="HOGENOM" id="CLU_069052_0_0_1"/>
<dbReference type="AlphaFoldDB" id="A0A0C3DFJ1"/>
<dbReference type="InParanoid" id="A0A0C3DFJ1"/>
<name>A0A0C3DFJ1_9AGAM</name>
<protein>
    <recommendedName>
        <fullName evidence="3">RNase H type-1 domain-containing protein</fullName>
    </recommendedName>
</protein>
<feature type="non-terminal residue" evidence="1">
    <location>
        <position position="290"/>
    </location>
</feature>
<evidence type="ECO:0008006" key="3">
    <source>
        <dbReference type="Google" id="ProtNLM"/>
    </source>
</evidence>
<dbReference type="EMBL" id="KN822140">
    <property type="protein sequence ID" value="KIM55134.1"/>
    <property type="molecule type" value="Genomic_DNA"/>
</dbReference>
<gene>
    <name evidence="1" type="ORF">SCLCIDRAFT_56683</name>
</gene>
<feature type="non-terminal residue" evidence="1">
    <location>
        <position position="1"/>
    </location>
</feature>
<dbReference type="Proteomes" id="UP000053989">
    <property type="component" value="Unassembled WGS sequence"/>
</dbReference>
<evidence type="ECO:0000313" key="1">
    <source>
        <dbReference type="EMBL" id="KIM55134.1"/>
    </source>
</evidence>
<keyword evidence="2" id="KW-1185">Reference proteome</keyword>
<dbReference type="OrthoDB" id="3261222at2759"/>
<sequence length="290" mass="32624">RVPIRIAGKLIKPVPSHKFLGIIIDEQLRFKEQLAATAAKGTKYTLACRRLAKPSLGIKQRYMKRLYDSVVVPKMFYAVDVWGAEMVLRLGNRAGRKGQGKILEKGIGRRNRNTHALTTTGAMRTTATDAAVAHANLMPLPFLLWKLCFQAYARMSTLPKTNPIHDEIRKANRQRKRHKSPLHHLTLTFPIHPKDTEEIRAPCHPPKWTPDIDIVIDGNKEDAVKRTNEAKEEVQIFTDGLGYNGGISAAVVLRRPGRNDKILQFHLGSEKKYTVYNGKQVGMVLGAELL</sequence>
<dbReference type="STRING" id="1036808.A0A0C3DFJ1"/>
<reference evidence="2" key="2">
    <citation type="submission" date="2015-01" db="EMBL/GenBank/DDBJ databases">
        <title>Evolutionary Origins and Diversification of the Mycorrhizal Mutualists.</title>
        <authorList>
            <consortium name="DOE Joint Genome Institute"/>
            <consortium name="Mycorrhizal Genomics Consortium"/>
            <person name="Kohler A."/>
            <person name="Kuo A."/>
            <person name="Nagy L.G."/>
            <person name="Floudas D."/>
            <person name="Copeland A."/>
            <person name="Barry K.W."/>
            <person name="Cichocki N."/>
            <person name="Veneault-Fourrey C."/>
            <person name="LaButti K."/>
            <person name="Lindquist E.A."/>
            <person name="Lipzen A."/>
            <person name="Lundell T."/>
            <person name="Morin E."/>
            <person name="Murat C."/>
            <person name="Riley R."/>
            <person name="Ohm R."/>
            <person name="Sun H."/>
            <person name="Tunlid A."/>
            <person name="Henrissat B."/>
            <person name="Grigoriev I.V."/>
            <person name="Hibbett D.S."/>
            <person name="Martin F."/>
        </authorList>
    </citation>
    <scope>NUCLEOTIDE SEQUENCE [LARGE SCALE GENOMIC DNA]</scope>
    <source>
        <strain evidence="2">Foug A</strain>
    </source>
</reference>
<proteinExistence type="predicted"/>
<reference evidence="1 2" key="1">
    <citation type="submission" date="2014-04" db="EMBL/GenBank/DDBJ databases">
        <authorList>
            <consortium name="DOE Joint Genome Institute"/>
            <person name="Kuo A."/>
            <person name="Kohler A."/>
            <person name="Nagy L.G."/>
            <person name="Floudas D."/>
            <person name="Copeland A."/>
            <person name="Barry K.W."/>
            <person name="Cichocki N."/>
            <person name="Veneault-Fourrey C."/>
            <person name="LaButti K."/>
            <person name="Lindquist E.A."/>
            <person name="Lipzen A."/>
            <person name="Lundell T."/>
            <person name="Morin E."/>
            <person name="Murat C."/>
            <person name="Sun H."/>
            <person name="Tunlid A."/>
            <person name="Henrissat B."/>
            <person name="Grigoriev I.V."/>
            <person name="Hibbett D.S."/>
            <person name="Martin F."/>
            <person name="Nordberg H.P."/>
            <person name="Cantor M.N."/>
            <person name="Hua S.X."/>
        </authorList>
    </citation>
    <scope>NUCLEOTIDE SEQUENCE [LARGE SCALE GENOMIC DNA]</scope>
    <source>
        <strain evidence="1 2">Foug A</strain>
    </source>
</reference>
<organism evidence="1 2">
    <name type="scientific">Scleroderma citrinum Foug A</name>
    <dbReference type="NCBI Taxonomy" id="1036808"/>
    <lineage>
        <taxon>Eukaryota</taxon>
        <taxon>Fungi</taxon>
        <taxon>Dikarya</taxon>
        <taxon>Basidiomycota</taxon>
        <taxon>Agaricomycotina</taxon>
        <taxon>Agaricomycetes</taxon>
        <taxon>Agaricomycetidae</taxon>
        <taxon>Boletales</taxon>
        <taxon>Sclerodermatineae</taxon>
        <taxon>Sclerodermataceae</taxon>
        <taxon>Scleroderma</taxon>
    </lineage>
</organism>